<sequence length="439" mass="49062">MQWCECLGQVLWASLMIPISLPLIFLLLLVASICGLTGEFLLWLFPTHIFSKELVEMGNNLASSSRKIFYWCLLKNSDVGLRNKNRHVRNEASAALQSTQTLVEHVINMTQQPVALASRLPFTVPRSTIIYGFPKIGFTYQELAAATNRFAASNVIGEGGFGKVYKGKLPDGRHAAIKGITASSSHGEEGFFKELDFLSRVHHRRLVQLIGCCVTEGKSLLVYEFVPKGSLDTYFHGNGAKTIDWPTRVKVALGCAKALAYLHEGCQPRIIHRDFKLANILLDNHFQPKVADFGLGKYIPDDVTHIETRVMGTYGYAAPEYIATGELSEKCDVYSYGVVLLQLISGRRSHTRDCEPTFLVDYIESKLRLALQNNDFSEIVDPQLMNQYNHDEMRMMIACATACTRYSPHERPPISRIALVLGGRHPPETLGSLENHSLT</sequence>
<dbReference type="AlphaFoldDB" id="A0A833QX94"/>
<keyword evidence="11 18" id="KW-1133">Transmembrane helix</keyword>
<keyword evidence="10 16" id="KW-0067">ATP-binding</keyword>
<dbReference type="InterPro" id="IPR001245">
    <property type="entry name" value="Ser-Thr/Tyr_kinase_cat_dom"/>
</dbReference>
<dbReference type="PROSITE" id="PS50011">
    <property type="entry name" value="PROTEIN_KINASE_DOM"/>
    <property type="match status" value="1"/>
</dbReference>
<keyword evidence="9 20" id="KW-0418">Kinase</keyword>
<feature type="domain" description="Protein kinase" evidence="19">
    <location>
        <begin position="150"/>
        <end position="428"/>
    </location>
</feature>
<dbReference type="SUPFAM" id="SSF56112">
    <property type="entry name" value="Protein kinase-like (PK-like)"/>
    <property type="match status" value="1"/>
</dbReference>
<evidence type="ECO:0000313" key="21">
    <source>
        <dbReference type="Proteomes" id="UP000623129"/>
    </source>
</evidence>
<keyword evidence="7" id="KW-0732">Signal</keyword>
<dbReference type="InterPro" id="IPR011009">
    <property type="entry name" value="Kinase-like_dom_sf"/>
</dbReference>
<evidence type="ECO:0000256" key="6">
    <source>
        <dbReference type="ARBA" id="ARBA00022692"/>
    </source>
</evidence>
<evidence type="ECO:0000256" key="3">
    <source>
        <dbReference type="ARBA" id="ARBA00022475"/>
    </source>
</evidence>
<dbReference type="EC" id="2.7.11.1" evidence="2"/>
<dbReference type="PANTHER" id="PTHR47982:SF17">
    <property type="entry name" value="NON-SPECIFIC SERINE_THREONINE PROTEIN KINASE"/>
    <property type="match status" value="1"/>
</dbReference>
<evidence type="ECO:0000256" key="2">
    <source>
        <dbReference type="ARBA" id="ARBA00012513"/>
    </source>
</evidence>
<keyword evidence="3" id="KW-1003">Cell membrane</keyword>
<comment type="similarity">
    <text evidence="17">Belongs to the protein kinase superfamily.</text>
</comment>
<keyword evidence="8 16" id="KW-0547">Nucleotide-binding</keyword>
<keyword evidence="4 17" id="KW-0723">Serine/threonine-protein kinase</keyword>
<dbReference type="GO" id="GO:0004674">
    <property type="term" value="F:protein serine/threonine kinase activity"/>
    <property type="evidence" value="ECO:0007669"/>
    <property type="project" value="UniProtKB-KW"/>
</dbReference>
<dbReference type="InterPro" id="IPR000719">
    <property type="entry name" value="Prot_kinase_dom"/>
</dbReference>
<dbReference type="OrthoDB" id="692787at2759"/>
<comment type="subcellular location">
    <subcellularLocation>
        <location evidence="1">Cell membrane</location>
        <topology evidence="1">Single-pass membrane protein</topology>
    </subcellularLocation>
</comment>
<dbReference type="EMBL" id="SWLB01000015">
    <property type="protein sequence ID" value="KAF3328702.1"/>
    <property type="molecule type" value="Genomic_DNA"/>
</dbReference>
<name>A0A833QX94_9POAL</name>
<dbReference type="FunFam" id="3.30.200.20:FF:000162">
    <property type="entry name" value="Adenine nucleotide alpha hydrolase-like domain kinase"/>
    <property type="match status" value="1"/>
</dbReference>
<organism evidence="20 21">
    <name type="scientific">Carex littledalei</name>
    <dbReference type="NCBI Taxonomy" id="544730"/>
    <lineage>
        <taxon>Eukaryota</taxon>
        <taxon>Viridiplantae</taxon>
        <taxon>Streptophyta</taxon>
        <taxon>Embryophyta</taxon>
        <taxon>Tracheophyta</taxon>
        <taxon>Spermatophyta</taxon>
        <taxon>Magnoliopsida</taxon>
        <taxon>Liliopsida</taxon>
        <taxon>Poales</taxon>
        <taxon>Cyperaceae</taxon>
        <taxon>Cyperoideae</taxon>
        <taxon>Cariceae</taxon>
        <taxon>Carex</taxon>
        <taxon>Carex subgen. Euthyceras</taxon>
    </lineage>
</organism>
<evidence type="ECO:0000256" key="14">
    <source>
        <dbReference type="ARBA" id="ARBA00047899"/>
    </source>
</evidence>
<dbReference type="InterPro" id="IPR017441">
    <property type="entry name" value="Protein_kinase_ATP_BS"/>
</dbReference>
<evidence type="ECO:0000313" key="20">
    <source>
        <dbReference type="EMBL" id="KAF3328702.1"/>
    </source>
</evidence>
<dbReference type="InterPro" id="IPR008271">
    <property type="entry name" value="Ser/Thr_kinase_AS"/>
</dbReference>
<evidence type="ECO:0000256" key="4">
    <source>
        <dbReference type="ARBA" id="ARBA00022527"/>
    </source>
</evidence>
<evidence type="ECO:0000256" key="11">
    <source>
        <dbReference type="ARBA" id="ARBA00022989"/>
    </source>
</evidence>
<dbReference type="GO" id="GO:0005524">
    <property type="term" value="F:ATP binding"/>
    <property type="evidence" value="ECO:0007669"/>
    <property type="project" value="UniProtKB-UniRule"/>
</dbReference>
<feature type="binding site" evidence="16">
    <location>
        <position position="178"/>
    </location>
    <ligand>
        <name>ATP</name>
        <dbReference type="ChEBI" id="CHEBI:30616"/>
    </ligand>
</feature>
<proteinExistence type="inferred from homology"/>
<evidence type="ECO:0000256" key="1">
    <source>
        <dbReference type="ARBA" id="ARBA00004162"/>
    </source>
</evidence>
<accession>A0A833QX94</accession>
<dbReference type="GO" id="GO:0005886">
    <property type="term" value="C:plasma membrane"/>
    <property type="evidence" value="ECO:0007669"/>
    <property type="project" value="UniProtKB-SubCell"/>
</dbReference>
<keyword evidence="13" id="KW-1015">Disulfide bond</keyword>
<evidence type="ECO:0000256" key="8">
    <source>
        <dbReference type="ARBA" id="ARBA00022741"/>
    </source>
</evidence>
<evidence type="ECO:0000256" key="10">
    <source>
        <dbReference type="ARBA" id="ARBA00022840"/>
    </source>
</evidence>
<evidence type="ECO:0000256" key="18">
    <source>
        <dbReference type="SAM" id="Phobius"/>
    </source>
</evidence>
<evidence type="ECO:0000256" key="12">
    <source>
        <dbReference type="ARBA" id="ARBA00023136"/>
    </source>
</evidence>
<evidence type="ECO:0000256" key="5">
    <source>
        <dbReference type="ARBA" id="ARBA00022679"/>
    </source>
</evidence>
<keyword evidence="21" id="KW-1185">Reference proteome</keyword>
<evidence type="ECO:0000259" key="19">
    <source>
        <dbReference type="PROSITE" id="PS50011"/>
    </source>
</evidence>
<dbReference type="PROSITE" id="PS00108">
    <property type="entry name" value="PROTEIN_KINASE_ST"/>
    <property type="match status" value="1"/>
</dbReference>
<comment type="caution">
    <text evidence="20">The sequence shown here is derived from an EMBL/GenBank/DDBJ whole genome shotgun (WGS) entry which is preliminary data.</text>
</comment>
<comment type="catalytic activity">
    <reaction evidence="15">
        <text>L-seryl-[protein] + ATP = O-phospho-L-seryl-[protein] + ADP + H(+)</text>
        <dbReference type="Rhea" id="RHEA:17989"/>
        <dbReference type="Rhea" id="RHEA-COMP:9863"/>
        <dbReference type="Rhea" id="RHEA-COMP:11604"/>
        <dbReference type="ChEBI" id="CHEBI:15378"/>
        <dbReference type="ChEBI" id="CHEBI:29999"/>
        <dbReference type="ChEBI" id="CHEBI:30616"/>
        <dbReference type="ChEBI" id="CHEBI:83421"/>
        <dbReference type="ChEBI" id="CHEBI:456216"/>
        <dbReference type="EC" id="2.7.11.1"/>
    </reaction>
</comment>
<dbReference type="Proteomes" id="UP000623129">
    <property type="component" value="Unassembled WGS sequence"/>
</dbReference>
<keyword evidence="5" id="KW-0808">Transferase</keyword>
<keyword evidence="12 18" id="KW-0472">Membrane</keyword>
<feature type="transmembrane region" description="Helical" evidence="18">
    <location>
        <begin position="19"/>
        <end position="45"/>
    </location>
</feature>
<evidence type="ECO:0000256" key="16">
    <source>
        <dbReference type="PROSITE-ProRule" id="PRU10141"/>
    </source>
</evidence>
<evidence type="ECO:0000256" key="17">
    <source>
        <dbReference type="RuleBase" id="RU000304"/>
    </source>
</evidence>
<comment type="catalytic activity">
    <reaction evidence="14">
        <text>L-threonyl-[protein] + ATP = O-phospho-L-threonyl-[protein] + ADP + H(+)</text>
        <dbReference type="Rhea" id="RHEA:46608"/>
        <dbReference type="Rhea" id="RHEA-COMP:11060"/>
        <dbReference type="Rhea" id="RHEA-COMP:11605"/>
        <dbReference type="ChEBI" id="CHEBI:15378"/>
        <dbReference type="ChEBI" id="CHEBI:30013"/>
        <dbReference type="ChEBI" id="CHEBI:30616"/>
        <dbReference type="ChEBI" id="CHEBI:61977"/>
        <dbReference type="ChEBI" id="CHEBI:456216"/>
        <dbReference type="EC" id="2.7.11.1"/>
    </reaction>
</comment>
<reference evidence="20" key="1">
    <citation type="submission" date="2020-01" db="EMBL/GenBank/DDBJ databases">
        <title>Genome sequence of Kobresia littledalei, the first chromosome-level genome in the family Cyperaceae.</title>
        <authorList>
            <person name="Qu G."/>
        </authorList>
    </citation>
    <scope>NUCLEOTIDE SEQUENCE</scope>
    <source>
        <strain evidence="20">C.B.Clarke</strain>
        <tissue evidence="20">Leaf</tissue>
    </source>
</reference>
<evidence type="ECO:0000256" key="13">
    <source>
        <dbReference type="ARBA" id="ARBA00023157"/>
    </source>
</evidence>
<protein>
    <recommendedName>
        <fullName evidence="2">non-specific serine/threonine protein kinase</fullName>
        <ecNumber evidence="2">2.7.11.1</ecNumber>
    </recommendedName>
</protein>
<gene>
    <name evidence="20" type="ORF">FCM35_KLT05780</name>
</gene>
<dbReference type="InterPro" id="IPR047117">
    <property type="entry name" value="PERK1-13-like"/>
</dbReference>
<dbReference type="Gene3D" id="1.10.510.10">
    <property type="entry name" value="Transferase(Phosphotransferase) domain 1"/>
    <property type="match status" value="1"/>
</dbReference>
<dbReference type="PROSITE" id="PS00107">
    <property type="entry name" value="PROTEIN_KINASE_ATP"/>
    <property type="match status" value="1"/>
</dbReference>
<dbReference type="PANTHER" id="PTHR47982">
    <property type="entry name" value="PROLINE-RICH RECEPTOR-LIKE PROTEIN KINASE PERK4"/>
    <property type="match status" value="1"/>
</dbReference>
<evidence type="ECO:0000256" key="9">
    <source>
        <dbReference type="ARBA" id="ARBA00022777"/>
    </source>
</evidence>
<dbReference type="Gene3D" id="3.30.200.20">
    <property type="entry name" value="Phosphorylase Kinase, domain 1"/>
    <property type="match status" value="1"/>
</dbReference>
<evidence type="ECO:0000256" key="7">
    <source>
        <dbReference type="ARBA" id="ARBA00022729"/>
    </source>
</evidence>
<keyword evidence="6 18" id="KW-0812">Transmembrane</keyword>
<keyword evidence="20" id="KW-0675">Receptor</keyword>
<dbReference type="FunFam" id="1.10.510.10:FF:000468">
    <property type="entry name" value="PTI1-like tyrosine-protein kinase 3"/>
    <property type="match status" value="1"/>
</dbReference>
<dbReference type="Pfam" id="PF07714">
    <property type="entry name" value="PK_Tyr_Ser-Thr"/>
    <property type="match status" value="1"/>
</dbReference>
<evidence type="ECO:0000256" key="15">
    <source>
        <dbReference type="ARBA" id="ARBA00048679"/>
    </source>
</evidence>